<comment type="caution">
    <text evidence="1">The sequence shown here is derived from an EMBL/GenBank/DDBJ whole genome shotgun (WGS) entry which is preliminary data.</text>
</comment>
<dbReference type="RefSeq" id="WP_411951755.1">
    <property type="nucleotide sequence ID" value="NZ_JBHSFS010000013.1"/>
</dbReference>
<protein>
    <submittedName>
        <fullName evidence="1">Uncharacterized protein</fullName>
    </submittedName>
</protein>
<evidence type="ECO:0000313" key="1">
    <source>
        <dbReference type="EMBL" id="MFC4516345.1"/>
    </source>
</evidence>
<dbReference type="EMBL" id="JBHSFS010000013">
    <property type="protein sequence ID" value="MFC4516345.1"/>
    <property type="molecule type" value="Genomic_DNA"/>
</dbReference>
<accession>A0ABV9BQI6</accession>
<organism evidence="1 2">
    <name type="scientific">Streptomyces ehimensis</name>
    <dbReference type="NCBI Taxonomy" id="68195"/>
    <lineage>
        <taxon>Bacteria</taxon>
        <taxon>Bacillati</taxon>
        <taxon>Actinomycetota</taxon>
        <taxon>Actinomycetes</taxon>
        <taxon>Kitasatosporales</taxon>
        <taxon>Streptomycetaceae</taxon>
        <taxon>Streptomyces</taxon>
    </lineage>
</organism>
<reference evidence="2" key="1">
    <citation type="journal article" date="2019" name="Int. J. Syst. Evol. Microbiol.">
        <title>The Global Catalogue of Microorganisms (GCM) 10K type strain sequencing project: providing services to taxonomists for standard genome sequencing and annotation.</title>
        <authorList>
            <consortium name="The Broad Institute Genomics Platform"/>
            <consortium name="The Broad Institute Genome Sequencing Center for Infectious Disease"/>
            <person name="Wu L."/>
            <person name="Ma J."/>
        </authorList>
    </citation>
    <scope>NUCLEOTIDE SEQUENCE [LARGE SCALE GENOMIC DNA]</scope>
    <source>
        <strain evidence="2">CECT 8064</strain>
    </source>
</reference>
<sequence length="113" mass="12492">MFPTSDVPPIQTAHWLMKPPSMIRGTWEEPKDAGAWLGLQLTEFAPRFASEEDREVTRLVVLVKAAVERLTWGGDVSLGHYLNGTVFHSVALVTCSPNRAAPDLSCPARQTYV</sequence>
<keyword evidence="2" id="KW-1185">Reference proteome</keyword>
<name>A0ABV9BQI6_9ACTN</name>
<dbReference type="Proteomes" id="UP001595990">
    <property type="component" value="Unassembled WGS sequence"/>
</dbReference>
<proteinExistence type="predicted"/>
<gene>
    <name evidence="1" type="ORF">ACFPEN_25825</name>
</gene>
<evidence type="ECO:0000313" key="2">
    <source>
        <dbReference type="Proteomes" id="UP001595990"/>
    </source>
</evidence>